<sequence length="231" mass="27053">MTSFKTYLSFVFLFAFVLSSHVLTHELPNEYINEEETNDEEVNPLEVLTSDSSISYNPKGDWGMTIGSQPKDEFDDEDIDANGVYNRGRGLARPLIDDKYYDLPLPLPIPPHVDDKYYDLPLPLPRVPHVDDKYYRRNPRIMKDQFYIHHPYVNNDKYYNHRNFKEYSSKLVHPQYSNLQNTKLKTYNLDGSIKKHRKIMIIPSKFDFWTSISHENGDKKGHGGVDKSTMT</sequence>
<protein>
    <submittedName>
        <fullName evidence="2">Uncharacterized protein</fullName>
    </submittedName>
</protein>
<gene>
    <name evidence="2" type="ORF">PIB30_039638</name>
</gene>
<reference evidence="2 3" key="1">
    <citation type="journal article" date="2023" name="Plants (Basel)">
        <title>Bridging the Gap: Combining Genomics and Transcriptomics Approaches to Understand Stylosanthes scabra, an Orphan Legume from the Brazilian Caatinga.</title>
        <authorList>
            <person name="Ferreira-Neto J.R.C."/>
            <person name="da Silva M.D."/>
            <person name="Binneck E."/>
            <person name="de Melo N.F."/>
            <person name="da Silva R.H."/>
            <person name="de Melo A.L.T.M."/>
            <person name="Pandolfi V."/>
            <person name="Bustamante F.O."/>
            <person name="Brasileiro-Vidal A.C."/>
            <person name="Benko-Iseppon A.M."/>
        </authorList>
    </citation>
    <scope>NUCLEOTIDE SEQUENCE [LARGE SCALE GENOMIC DNA]</scope>
    <source>
        <tissue evidence="2">Leaves</tissue>
    </source>
</reference>
<keyword evidence="3" id="KW-1185">Reference proteome</keyword>
<dbReference type="EMBL" id="JASCZI010060625">
    <property type="protein sequence ID" value="MED6134717.1"/>
    <property type="molecule type" value="Genomic_DNA"/>
</dbReference>
<evidence type="ECO:0000256" key="1">
    <source>
        <dbReference type="SAM" id="SignalP"/>
    </source>
</evidence>
<evidence type="ECO:0000313" key="3">
    <source>
        <dbReference type="Proteomes" id="UP001341840"/>
    </source>
</evidence>
<accession>A0ABU6SEA0</accession>
<keyword evidence="1" id="KW-0732">Signal</keyword>
<organism evidence="2 3">
    <name type="scientific">Stylosanthes scabra</name>
    <dbReference type="NCBI Taxonomy" id="79078"/>
    <lineage>
        <taxon>Eukaryota</taxon>
        <taxon>Viridiplantae</taxon>
        <taxon>Streptophyta</taxon>
        <taxon>Embryophyta</taxon>
        <taxon>Tracheophyta</taxon>
        <taxon>Spermatophyta</taxon>
        <taxon>Magnoliopsida</taxon>
        <taxon>eudicotyledons</taxon>
        <taxon>Gunneridae</taxon>
        <taxon>Pentapetalae</taxon>
        <taxon>rosids</taxon>
        <taxon>fabids</taxon>
        <taxon>Fabales</taxon>
        <taxon>Fabaceae</taxon>
        <taxon>Papilionoideae</taxon>
        <taxon>50 kb inversion clade</taxon>
        <taxon>dalbergioids sensu lato</taxon>
        <taxon>Dalbergieae</taxon>
        <taxon>Pterocarpus clade</taxon>
        <taxon>Stylosanthes</taxon>
    </lineage>
</organism>
<feature type="signal peptide" evidence="1">
    <location>
        <begin position="1"/>
        <end position="19"/>
    </location>
</feature>
<dbReference type="Proteomes" id="UP001341840">
    <property type="component" value="Unassembled WGS sequence"/>
</dbReference>
<feature type="chain" id="PRO_5047141590" evidence="1">
    <location>
        <begin position="20"/>
        <end position="231"/>
    </location>
</feature>
<comment type="caution">
    <text evidence="2">The sequence shown here is derived from an EMBL/GenBank/DDBJ whole genome shotgun (WGS) entry which is preliminary data.</text>
</comment>
<name>A0ABU6SEA0_9FABA</name>
<proteinExistence type="predicted"/>
<evidence type="ECO:0000313" key="2">
    <source>
        <dbReference type="EMBL" id="MED6134717.1"/>
    </source>
</evidence>